<comment type="cofactor">
    <cofactor evidence="1">
        <name>pyridoxal 5'-phosphate</name>
        <dbReference type="ChEBI" id="CHEBI:597326"/>
    </cofactor>
</comment>
<accession>A0ABS1CEG5</accession>
<dbReference type="InterPro" id="IPR015424">
    <property type="entry name" value="PyrdxlP-dep_Trfase"/>
</dbReference>
<organism evidence="7 8">
    <name type="scientific">Thiohalocapsa halophila</name>
    <dbReference type="NCBI Taxonomy" id="69359"/>
    <lineage>
        <taxon>Bacteria</taxon>
        <taxon>Pseudomonadati</taxon>
        <taxon>Pseudomonadota</taxon>
        <taxon>Gammaproteobacteria</taxon>
        <taxon>Chromatiales</taxon>
        <taxon>Chromatiaceae</taxon>
        <taxon>Thiohalocapsa</taxon>
    </lineage>
</organism>
<dbReference type="EMBL" id="NRRV01000010">
    <property type="protein sequence ID" value="MBK1630302.1"/>
    <property type="molecule type" value="Genomic_DNA"/>
</dbReference>
<reference evidence="7 8" key="1">
    <citation type="journal article" date="2020" name="Microorganisms">
        <title>Osmotic Adaptation and Compatible Solute Biosynthesis of Phototrophic Bacteria as Revealed from Genome Analyses.</title>
        <authorList>
            <person name="Imhoff J.F."/>
            <person name="Rahn T."/>
            <person name="Kunzel S."/>
            <person name="Keller A."/>
            <person name="Neulinger S.C."/>
        </authorList>
    </citation>
    <scope>NUCLEOTIDE SEQUENCE [LARGE SCALE GENOMIC DNA]</scope>
    <source>
        <strain evidence="7 8">DSM 6210</strain>
    </source>
</reference>
<evidence type="ECO:0000256" key="4">
    <source>
        <dbReference type="ARBA" id="ARBA00050776"/>
    </source>
</evidence>
<comment type="caution">
    <text evidence="7">The sequence shown here is derived from an EMBL/GenBank/DDBJ whole genome shotgun (WGS) entry which is preliminary data.</text>
</comment>
<dbReference type="InterPro" id="IPR000192">
    <property type="entry name" value="Aminotrans_V_dom"/>
</dbReference>
<protein>
    <recommendedName>
        <fullName evidence="6">Aminotransferase class V domain-containing protein</fullName>
    </recommendedName>
</protein>
<feature type="region of interest" description="Disordered" evidence="5">
    <location>
        <begin position="1"/>
        <end position="22"/>
    </location>
</feature>
<evidence type="ECO:0000256" key="2">
    <source>
        <dbReference type="ARBA" id="ARBA00006490"/>
    </source>
</evidence>
<dbReference type="Gene3D" id="3.90.1150.10">
    <property type="entry name" value="Aspartate Aminotransferase, domain 1"/>
    <property type="match status" value="1"/>
</dbReference>
<feature type="compositionally biased region" description="Low complexity" evidence="5">
    <location>
        <begin position="8"/>
        <end position="21"/>
    </location>
</feature>
<keyword evidence="3" id="KW-0663">Pyridoxal phosphate</keyword>
<gene>
    <name evidence="7" type="ORF">CKO31_05980</name>
</gene>
<dbReference type="Gene3D" id="3.40.640.10">
    <property type="entry name" value="Type I PLP-dependent aspartate aminotransferase-like (Major domain)"/>
    <property type="match status" value="1"/>
</dbReference>
<sequence>MRPSRCRTGTSPNSPSPTASPIYLDSAATTRVAPEVCAAMLAHLDGTAGFANPSSGPHEPGLQAADAVERAHADVAAALRCATAEIIFTGGATESINLRIVCRRAVRCA</sequence>
<keyword evidence="8" id="KW-1185">Reference proteome</keyword>
<dbReference type="InterPro" id="IPR015422">
    <property type="entry name" value="PyrdxlP-dep_Trfase_small"/>
</dbReference>
<dbReference type="SUPFAM" id="SSF53383">
    <property type="entry name" value="PLP-dependent transferases"/>
    <property type="match status" value="1"/>
</dbReference>
<comment type="catalytic activity">
    <reaction evidence="4">
        <text>(sulfur carrier)-H + L-cysteine = (sulfur carrier)-SH + L-alanine</text>
        <dbReference type="Rhea" id="RHEA:43892"/>
        <dbReference type="Rhea" id="RHEA-COMP:14737"/>
        <dbReference type="Rhea" id="RHEA-COMP:14739"/>
        <dbReference type="ChEBI" id="CHEBI:29917"/>
        <dbReference type="ChEBI" id="CHEBI:35235"/>
        <dbReference type="ChEBI" id="CHEBI:57972"/>
        <dbReference type="ChEBI" id="CHEBI:64428"/>
        <dbReference type="EC" id="2.8.1.7"/>
    </reaction>
</comment>
<evidence type="ECO:0000313" key="8">
    <source>
        <dbReference type="Proteomes" id="UP000748752"/>
    </source>
</evidence>
<dbReference type="PANTHER" id="PTHR11601:SF34">
    <property type="entry name" value="CYSTEINE DESULFURASE"/>
    <property type="match status" value="1"/>
</dbReference>
<name>A0ABS1CEG5_9GAMM</name>
<proteinExistence type="inferred from homology"/>
<evidence type="ECO:0000259" key="6">
    <source>
        <dbReference type="Pfam" id="PF00266"/>
    </source>
</evidence>
<dbReference type="Pfam" id="PF00266">
    <property type="entry name" value="Aminotran_5"/>
    <property type="match status" value="1"/>
</dbReference>
<dbReference type="Proteomes" id="UP000748752">
    <property type="component" value="Unassembled WGS sequence"/>
</dbReference>
<dbReference type="PANTHER" id="PTHR11601">
    <property type="entry name" value="CYSTEINE DESULFURYLASE FAMILY MEMBER"/>
    <property type="match status" value="1"/>
</dbReference>
<feature type="domain" description="Aminotransferase class V" evidence="6">
    <location>
        <begin position="22"/>
        <end position="100"/>
    </location>
</feature>
<evidence type="ECO:0000256" key="1">
    <source>
        <dbReference type="ARBA" id="ARBA00001933"/>
    </source>
</evidence>
<evidence type="ECO:0000313" key="7">
    <source>
        <dbReference type="EMBL" id="MBK1630302.1"/>
    </source>
</evidence>
<evidence type="ECO:0000256" key="3">
    <source>
        <dbReference type="ARBA" id="ARBA00022898"/>
    </source>
</evidence>
<evidence type="ECO:0000256" key="5">
    <source>
        <dbReference type="SAM" id="MobiDB-lite"/>
    </source>
</evidence>
<comment type="similarity">
    <text evidence="2">Belongs to the class-V pyridoxal-phosphate-dependent aminotransferase family. NifS/IscS subfamily.</text>
</comment>
<dbReference type="InterPro" id="IPR015421">
    <property type="entry name" value="PyrdxlP-dep_Trfase_major"/>
</dbReference>